<dbReference type="PANTHER" id="PTHR11575">
    <property type="entry name" value="5'-NUCLEOTIDASE-RELATED"/>
    <property type="match status" value="1"/>
</dbReference>
<comment type="similarity">
    <text evidence="2">Belongs to the 5'-nucleotidase family.</text>
</comment>
<dbReference type="InterPro" id="IPR011240">
    <property type="entry name" value="Pesterase_YunD"/>
</dbReference>
<keyword evidence="2" id="KW-0547">Nucleotide-binding</keyword>
<gene>
    <name evidence="5" type="ORF">FHP05_14275</name>
</gene>
<dbReference type="InterPro" id="IPR036907">
    <property type="entry name" value="5'-Nucleotdase_C_sf"/>
</dbReference>
<dbReference type="CDD" id="cd00845">
    <property type="entry name" value="MPP_UshA_N_like"/>
    <property type="match status" value="1"/>
</dbReference>
<proteinExistence type="inferred from homology"/>
<reference evidence="5 6" key="1">
    <citation type="submission" date="2019-06" db="EMBL/GenBank/DDBJ databases">
        <title>Cerasibacillus sp. nov., isolated from maize field.</title>
        <authorList>
            <person name="Lin S.-Y."/>
            <person name="Tsai C.-F."/>
            <person name="Young C.-C."/>
        </authorList>
    </citation>
    <scope>NUCLEOTIDE SEQUENCE [LARGE SCALE GENOMIC DNA]</scope>
    <source>
        <strain evidence="5 6">CC-CFT480</strain>
    </source>
</reference>
<dbReference type="GO" id="GO:0009166">
    <property type="term" value="P:nucleotide catabolic process"/>
    <property type="evidence" value="ECO:0007669"/>
    <property type="project" value="InterPro"/>
</dbReference>
<name>A0A5C8NJ66_9BACI</name>
<dbReference type="RefSeq" id="WP_147670499.1">
    <property type="nucleotide sequence ID" value="NZ_VDUW01000015.1"/>
</dbReference>
<dbReference type="Pfam" id="PF02872">
    <property type="entry name" value="5_nucleotid_C"/>
    <property type="match status" value="1"/>
</dbReference>
<evidence type="ECO:0000313" key="6">
    <source>
        <dbReference type="Proteomes" id="UP000321574"/>
    </source>
</evidence>
<dbReference type="SUPFAM" id="SSF56300">
    <property type="entry name" value="Metallo-dependent phosphatases"/>
    <property type="match status" value="1"/>
</dbReference>
<dbReference type="SUPFAM" id="SSF55816">
    <property type="entry name" value="5'-nucleotidase (syn. UDP-sugar hydrolase), C-terminal domain"/>
    <property type="match status" value="1"/>
</dbReference>
<dbReference type="InterPro" id="IPR004843">
    <property type="entry name" value="Calcineurin-like_PHP"/>
</dbReference>
<dbReference type="GO" id="GO:0016787">
    <property type="term" value="F:hydrolase activity"/>
    <property type="evidence" value="ECO:0007669"/>
    <property type="project" value="UniProtKB-KW"/>
</dbReference>
<evidence type="ECO:0000259" key="4">
    <source>
        <dbReference type="Pfam" id="PF02872"/>
    </source>
</evidence>
<dbReference type="GO" id="GO:0000166">
    <property type="term" value="F:nucleotide binding"/>
    <property type="evidence" value="ECO:0007669"/>
    <property type="project" value="UniProtKB-KW"/>
</dbReference>
<protein>
    <submittedName>
        <fullName evidence="5">Bifunctional metallophosphatase/5'-nucleotidase</fullName>
    </submittedName>
</protein>
<dbReference type="InterPro" id="IPR006179">
    <property type="entry name" value="5_nucleotidase/apyrase"/>
</dbReference>
<accession>A0A5C8NJ66</accession>
<feature type="domain" description="Calcineurin-like phosphoesterase" evidence="3">
    <location>
        <begin position="7"/>
        <end position="205"/>
    </location>
</feature>
<dbReference type="InterPro" id="IPR008334">
    <property type="entry name" value="5'-Nucleotdase_C"/>
</dbReference>
<dbReference type="PANTHER" id="PTHR11575:SF24">
    <property type="entry name" value="5'-NUCLEOTIDASE"/>
    <property type="match status" value="1"/>
</dbReference>
<keyword evidence="2" id="KW-0378">Hydrolase</keyword>
<keyword evidence="1" id="KW-0732">Signal</keyword>
<feature type="domain" description="5'-Nucleotidase C-terminal" evidence="4">
    <location>
        <begin position="291"/>
        <end position="426"/>
    </location>
</feature>
<evidence type="ECO:0000313" key="5">
    <source>
        <dbReference type="EMBL" id="TXL58126.1"/>
    </source>
</evidence>
<dbReference type="Pfam" id="PF00149">
    <property type="entry name" value="Metallophos"/>
    <property type="match status" value="1"/>
</dbReference>
<evidence type="ECO:0000256" key="1">
    <source>
        <dbReference type="ARBA" id="ARBA00022729"/>
    </source>
</evidence>
<dbReference type="EMBL" id="VDUW01000015">
    <property type="protein sequence ID" value="TXL58126.1"/>
    <property type="molecule type" value="Genomic_DNA"/>
</dbReference>
<dbReference type="PIRSF" id="PIRSF036361">
    <property type="entry name" value="YunD"/>
    <property type="match status" value="1"/>
</dbReference>
<dbReference type="Gene3D" id="3.90.780.10">
    <property type="entry name" value="5'-Nucleotidase, C-terminal domain"/>
    <property type="match status" value="1"/>
</dbReference>
<dbReference type="InterPro" id="IPR029052">
    <property type="entry name" value="Metallo-depent_PP-like"/>
</dbReference>
<sequence>MVEHIHFYYTNDFHSYFSQWSRVASFMKGKKIKHRLKEESCWLIDIGDHLDRVHPITEASMGKANVQVLNDVGYDMVTFGNNEGITLSHDDFYHLYDDADFEVVCANLQNRAGDNPNWLNDYVQIQSIGGVRIGVIGLTVAFNDFYHLLHWHVSSPYEVLEKHLEILSEKVDVIVLLSHLGINWDRKIASRFPKIDVIIGGHTHHLFKEGEYVGNTLLTAAGKNCFYVGEVHFEWDHKQQKLVKKEAVATDITEYPKDLITEQSLFTLQKQSEDILNKEVVYLDESILVRWFKHTKIMQQLTDSALNWTKAEGAMLNAGLLLDDFPAGAVTYADVHRICPHPINLCVVSITGRNLMNVIQTTLKREFTELKLKGFGFRGEILGKMIFSNITFEKTRNTDGGFIISDVWIHGKPLEQNKTYQIATADSFTFGRLIPEIAQSETKVYYLPEFLRDVLSKTLMDNYGI</sequence>
<organism evidence="5 6">
    <name type="scientific">Cerasibacillus terrae</name>
    <dbReference type="NCBI Taxonomy" id="2498845"/>
    <lineage>
        <taxon>Bacteria</taxon>
        <taxon>Bacillati</taxon>
        <taxon>Bacillota</taxon>
        <taxon>Bacilli</taxon>
        <taxon>Bacillales</taxon>
        <taxon>Bacillaceae</taxon>
        <taxon>Cerasibacillus</taxon>
    </lineage>
</organism>
<dbReference type="OrthoDB" id="9793179at2"/>
<evidence type="ECO:0000256" key="2">
    <source>
        <dbReference type="RuleBase" id="RU362119"/>
    </source>
</evidence>
<dbReference type="PRINTS" id="PR01607">
    <property type="entry name" value="APYRASEFAMLY"/>
</dbReference>
<comment type="caution">
    <text evidence="5">The sequence shown here is derived from an EMBL/GenBank/DDBJ whole genome shotgun (WGS) entry which is preliminary data.</text>
</comment>
<keyword evidence="6" id="KW-1185">Reference proteome</keyword>
<dbReference type="Proteomes" id="UP000321574">
    <property type="component" value="Unassembled WGS sequence"/>
</dbReference>
<evidence type="ECO:0000259" key="3">
    <source>
        <dbReference type="Pfam" id="PF00149"/>
    </source>
</evidence>
<dbReference type="AlphaFoldDB" id="A0A5C8NJ66"/>
<dbReference type="Gene3D" id="3.60.21.10">
    <property type="match status" value="1"/>
</dbReference>